<sequence>MPGINSLFNLGNGALFASQSAIQVTGDNLANVNTKGYSRRNVRLEENISINWKPGQIGTGVRAAEVYRNFDQFIENSYNDKASQRERWDTLYQSLGSVESLFNESRGYGINSSLTTFFNNWQDLSQRADNPDSRQQLLKNSKNLVSSINNLQTDLNRYQEQVEDYIKQDVDTANDLMTRIADINNQINVEQVDGQNNPNALYDERARLVRDLSAIMDTQTIDNGKGNMTIITKSGQTLVEGGKHYSLSYDGPRSQNNLTPNSDFDGKAYFDGSSDFEYTLEVVDSGKAVGSGAGAAQFRVSLDGGNTWLKDTDGNTRTFYARGSDKAIQVDDLKIWFGTNDDSGATPVNDFSKGDKFTIVPKSALYWVQNTSTRENITPEASFTGQDNNRRLTGGTLAGNFSFRDQHVGKYKARMDALANELIWQTNRIHSQGSGLQAHKSMAGTYSVTSDDTALGSGSSGLAFADKLESGSAMMYFYNSTTGELASSASFGPLDFSGIVPPGLTNFDPNQHSMNDVASAINNTFGTYVNATVLNHKLQLNAKDGYEFQMGTDTAGLYAGLGLNTYFAGSSASDMALNPKIGEDVGYINAGHVNGAGEANAGDNVSALKIKEMSQAKVRIGTSFDGATNQTIIEYYDSTVSTVGADTATAKFNFNFQNTLASDLNQKQQEISGVNMDEEMSNLIKFQHSYTAAAKLITTADQMLQTILGLKN</sequence>
<feature type="domain" description="Flagellar hook-associated protein FlgK helical" evidence="10">
    <location>
        <begin position="96"/>
        <end position="254"/>
    </location>
</feature>
<dbReference type="GO" id="GO:0005198">
    <property type="term" value="F:structural molecule activity"/>
    <property type="evidence" value="ECO:0007669"/>
    <property type="project" value="InterPro"/>
</dbReference>
<reference evidence="12" key="1">
    <citation type="submission" date="2017-04" db="EMBL/GenBank/DDBJ databases">
        <authorList>
            <person name="Varghese N."/>
            <person name="Submissions S."/>
        </authorList>
    </citation>
    <scope>NUCLEOTIDE SEQUENCE [LARGE SCALE GENOMIC DNA]</scope>
    <source>
        <strain evidence="12">K3S</strain>
    </source>
</reference>
<comment type="subcellular location">
    <subcellularLocation>
        <location evidence="1">Bacterial flagellum</location>
    </subcellularLocation>
    <subcellularLocation>
        <location evidence="2">Secreted</location>
    </subcellularLocation>
</comment>
<dbReference type="STRING" id="1519643.SAMN06295933_2196"/>
<dbReference type="InterPro" id="IPR002371">
    <property type="entry name" value="FlgK"/>
</dbReference>
<evidence type="ECO:0000313" key="11">
    <source>
        <dbReference type="EMBL" id="SMF19582.1"/>
    </source>
</evidence>
<dbReference type="RefSeq" id="WP_085102095.1">
    <property type="nucleotide sequence ID" value="NZ_FWZU01000003.1"/>
</dbReference>
<dbReference type="GO" id="GO:0044780">
    <property type="term" value="P:bacterial-type flagellum assembly"/>
    <property type="evidence" value="ECO:0007669"/>
    <property type="project" value="InterPro"/>
</dbReference>
<dbReference type="NCBIfam" id="TIGR02492">
    <property type="entry name" value="flgK_ends"/>
    <property type="match status" value="1"/>
</dbReference>
<evidence type="ECO:0000256" key="1">
    <source>
        <dbReference type="ARBA" id="ARBA00004365"/>
    </source>
</evidence>
<dbReference type="GO" id="GO:0009424">
    <property type="term" value="C:bacterial-type flagellum hook"/>
    <property type="evidence" value="ECO:0007669"/>
    <property type="project" value="InterPro"/>
</dbReference>
<feature type="domain" description="Flagellar basal-body/hook protein C-terminal" evidence="9">
    <location>
        <begin position="669"/>
        <end position="710"/>
    </location>
</feature>
<keyword evidence="11" id="KW-0282">Flagellum</keyword>
<keyword evidence="6" id="KW-0975">Bacterial flagellum</keyword>
<evidence type="ECO:0000256" key="6">
    <source>
        <dbReference type="ARBA" id="ARBA00023143"/>
    </source>
</evidence>
<evidence type="ECO:0000256" key="5">
    <source>
        <dbReference type="ARBA" id="ARBA00022525"/>
    </source>
</evidence>
<feature type="domain" description="Flagellar hook-associated protein FlgK helical" evidence="10">
    <location>
        <begin position="384"/>
        <end position="437"/>
    </location>
</feature>
<dbReference type="AlphaFoldDB" id="A0A1X7DQK8"/>
<dbReference type="InterPro" id="IPR019776">
    <property type="entry name" value="Flagellar_basal_body_rod_CS"/>
</dbReference>
<dbReference type="InterPro" id="IPR053927">
    <property type="entry name" value="FlgK_helical"/>
</dbReference>
<gene>
    <name evidence="11" type="ORF">SAMN06295933_2196</name>
</gene>
<comment type="similarity">
    <text evidence="3">Belongs to the flagella basal body rod proteins family.</text>
</comment>
<evidence type="ECO:0000256" key="3">
    <source>
        <dbReference type="ARBA" id="ARBA00009677"/>
    </source>
</evidence>
<keyword evidence="5" id="KW-0964">Secreted</keyword>
<evidence type="ECO:0000259" key="8">
    <source>
        <dbReference type="Pfam" id="PF00460"/>
    </source>
</evidence>
<protein>
    <recommendedName>
        <fullName evidence="4">Flagellar hook-associated protein 1</fullName>
    </recommendedName>
</protein>
<dbReference type="Pfam" id="PF06429">
    <property type="entry name" value="Flg_bbr_C"/>
    <property type="match status" value="1"/>
</dbReference>
<dbReference type="PRINTS" id="PR01005">
    <property type="entry name" value="FLGHOOKAP1"/>
</dbReference>
<dbReference type="Pfam" id="PF22638">
    <property type="entry name" value="FlgK_D1"/>
    <property type="match status" value="2"/>
</dbReference>
<dbReference type="GO" id="GO:0005576">
    <property type="term" value="C:extracellular region"/>
    <property type="evidence" value="ECO:0007669"/>
    <property type="project" value="UniProtKB-SubCell"/>
</dbReference>
<evidence type="ECO:0000256" key="7">
    <source>
        <dbReference type="SAM" id="Coils"/>
    </source>
</evidence>
<dbReference type="SUPFAM" id="SSF64518">
    <property type="entry name" value="Phase 1 flagellin"/>
    <property type="match status" value="1"/>
</dbReference>
<accession>A0A1X7DQK8</accession>
<proteinExistence type="inferred from homology"/>
<feature type="domain" description="Flagellar basal body rod protein N-terminal" evidence="8">
    <location>
        <begin position="11"/>
        <end position="37"/>
    </location>
</feature>
<dbReference type="Proteomes" id="UP000192906">
    <property type="component" value="Unassembled WGS sequence"/>
</dbReference>
<name>A0A1X7DQK8_9BACT</name>
<evidence type="ECO:0000259" key="9">
    <source>
        <dbReference type="Pfam" id="PF06429"/>
    </source>
</evidence>
<dbReference type="PANTHER" id="PTHR30033">
    <property type="entry name" value="FLAGELLAR HOOK-ASSOCIATED PROTEIN 1"/>
    <property type="match status" value="1"/>
</dbReference>
<evidence type="ECO:0000256" key="4">
    <source>
        <dbReference type="ARBA" id="ARBA00016244"/>
    </source>
</evidence>
<dbReference type="EMBL" id="FWZU01000003">
    <property type="protein sequence ID" value="SMF19582.1"/>
    <property type="molecule type" value="Genomic_DNA"/>
</dbReference>
<dbReference type="PANTHER" id="PTHR30033:SF1">
    <property type="entry name" value="FLAGELLAR HOOK-ASSOCIATED PROTEIN 1"/>
    <property type="match status" value="1"/>
</dbReference>
<dbReference type="PROSITE" id="PS00588">
    <property type="entry name" value="FLAGELLA_BB_ROD"/>
    <property type="match status" value="1"/>
</dbReference>
<evidence type="ECO:0000256" key="2">
    <source>
        <dbReference type="ARBA" id="ARBA00004613"/>
    </source>
</evidence>
<dbReference type="Pfam" id="PF00460">
    <property type="entry name" value="Flg_bb_rod"/>
    <property type="match status" value="1"/>
</dbReference>
<organism evidence="11 12">
    <name type="scientific">Desulfovibrio gilichinskyi</name>
    <dbReference type="NCBI Taxonomy" id="1519643"/>
    <lineage>
        <taxon>Bacteria</taxon>
        <taxon>Pseudomonadati</taxon>
        <taxon>Thermodesulfobacteriota</taxon>
        <taxon>Desulfovibrionia</taxon>
        <taxon>Desulfovibrionales</taxon>
        <taxon>Desulfovibrionaceae</taxon>
        <taxon>Desulfovibrio</taxon>
    </lineage>
</organism>
<evidence type="ECO:0000259" key="10">
    <source>
        <dbReference type="Pfam" id="PF22638"/>
    </source>
</evidence>
<dbReference type="InterPro" id="IPR010930">
    <property type="entry name" value="Flg_bb/hook_C_dom"/>
</dbReference>
<feature type="coiled-coil region" evidence="7">
    <location>
        <begin position="141"/>
        <end position="168"/>
    </location>
</feature>
<evidence type="ECO:0000313" key="12">
    <source>
        <dbReference type="Proteomes" id="UP000192906"/>
    </source>
</evidence>
<dbReference type="InterPro" id="IPR001444">
    <property type="entry name" value="Flag_bb_rod_N"/>
</dbReference>
<keyword evidence="7" id="KW-0175">Coiled coil</keyword>
<dbReference type="OrthoDB" id="9802553at2"/>
<keyword evidence="11" id="KW-0969">Cilium</keyword>
<keyword evidence="12" id="KW-1185">Reference proteome</keyword>
<keyword evidence="11" id="KW-0966">Cell projection</keyword>